<evidence type="ECO:0000313" key="3">
    <source>
        <dbReference type="Proteomes" id="UP000663864"/>
    </source>
</evidence>
<dbReference type="AlphaFoldDB" id="A0A815VRG3"/>
<evidence type="ECO:0000256" key="1">
    <source>
        <dbReference type="SAM" id="Phobius"/>
    </source>
</evidence>
<evidence type="ECO:0000313" key="2">
    <source>
        <dbReference type="EMBL" id="CAF1535543.1"/>
    </source>
</evidence>
<sequence>RGNKYTFVFYLSTISAILICPINGFLLGFKADKSKKQKLLNISIIQTISWLINIVACIVCMFVQKSMIIPALVINCFAPAIIVGGSQAVVAIL</sequence>
<dbReference type="EMBL" id="CAJNOT010011764">
    <property type="protein sequence ID" value="CAF1535543.1"/>
    <property type="molecule type" value="Genomic_DNA"/>
</dbReference>
<feature type="transmembrane region" description="Helical" evidence="1">
    <location>
        <begin position="39"/>
        <end position="62"/>
    </location>
</feature>
<comment type="caution">
    <text evidence="2">The sequence shown here is derived from an EMBL/GenBank/DDBJ whole genome shotgun (WGS) entry which is preliminary data.</text>
</comment>
<organism evidence="2 3">
    <name type="scientific">Rotaria sordida</name>
    <dbReference type="NCBI Taxonomy" id="392033"/>
    <lineage>
        <taxon>Eukaryota</taxon>
        <taxon>Metazoa</taxon>
        <taxon>Spiralia</taxon>
        <taxon>Gnathifera</taxon>
        <taxon>Rotifera</taxon>
        <taxon>Eurotatoria</taxon>
        <taxon>Bdelloidea</taxon>
        <taxon>Philodinida</taxon>
        <taxon>Philodinidae</taxon>
        <taxon>Rotaria</taxon>
    </lineage>
</organism>
<dbReference type="Proteomes" id="UP000663864">
    <property type="component" value="Unassembled WGS sequence"/>
</dbReference>
<keyword evidence="1" id="KW-1133">Transmembrane helix</keyword>
<keyword evidence="1" id="KW-0472">Membrane</keyword>
<feature type="transmembrane region" description="Helical" evidence="1">
    <location>
        <begin position="68"/>
        <end position="92"/>
    </location>
</feature>
<gene>
    <name evidence="2" type="ORF">ZHD862_LOCUS38899</name>
</gene>
<protein>
    <submittedName>
        <fullName evidence="2">Uncharacterized protein</fullName>
    </submittedName>
</protein>
<proteinExistence type="predicted"/>
<name>A0A815VRG3_9BILA</name>
<accession>A0A815VRG3</accession>
<keyword evidence="1" id="KW-0812">Transmembrane</keyword>
<reference evidence="2" key="1">
    <citation type="submission" date="2021-02" db="EMBL/GenBank/DDBJ databases">
        <authorList>
            <person name="Nowell W R."/>
        </authorList>
    </citation>
    <scope>NUCLEOTIDE SEQUENCE</scope>
</reference>
<feature type="transmembrane region" description="Helical" evidence="1">
    <location>
        <begin position="6"/>
        <end position="27"/>
    </location>
</feature>
<feature type="non-terminal residue" evidence="2">
    <location>
        <position position="1"/>
    </location>
</feature>